<dbReference type="OrthoDB" id="7757946at2759"/>
<gene>
    <name evidence="1" type="primary">110675527</name>
</gene>
<dbReference type="Pfam" id="PF00646">
    <property type="entry name" value="F-box"/>
    <property type="match status" value="1"/>
</dbReference>
<dbReference type="Proteomes" id="UP000008820">
    <property type="component" value="Chromosome 1"/>
</dbReference>
<dbReference type="InterPro" id="IPR036047">
    <property type="entry name" value="F-box-like_dom_sf"/>
</dbReference>
<keyword evidence="2" id="KW-1185">Reference proteome</keyword>
<dbReference type="PROSITE" id="PS50181">
    <property type="entry name" value="FBOX"/>
    <property type="match status" value="1"/>
</dbReference>
<dbReference type="SUPFAM" id="SSF81383">
    <property type="entry name" value="F-box domain"/>
    <property type="match status" value="1"/>
</dbReference>
<sequence>MDSEGVDAIEEHRLTIDDFPNEVFERIISYLNAEDRKVASLVNYRWSQFCFSRIALGKVQLELNCAQRSPRDYWTVLEKSSRCYRNVLLKFASDDEGYLLRILDKFKPSLERVSIEQDADARLLHTEISSTYLSRMLEALCNVKELTIKTIIELSDSVDGTELPRLELVEAVCLYTHCMEGDWIDWARICPNAKYIGVPLQDGCNGFPRLAHHFSNDVEHLSIDARFVERDSLDFIHEDFPQLKKFRFLYPISNSSAAHEVNSFISRCSNLTEISLFINSISQEVLQIIAESCTQLQVVSLDTNEIPQSAFSILSKLPLLRQLVLHKMTVEPAMITSALIFPALCRLTCLSIRINCPDAFHQVHKKMPLLTELELLDRFRFGISNFNQNGVVAAICTHMRNVRRLALVDWAILDLSIFGQLNMLTNLTELRLKCIGLNANKAIPCCAGVRKLILDVDSLKSADTIPLTSRPALAEIISEGFPGLKSIELRKQLLDKTKCSEQEIFALRSIMTDCAFYRRTRLSMSDKDYAALL</sequence>
<dbReference type="Gene3D" id="1.20.1280.50">
    <property type="match status" value="1"/>
</dbReference>
<dbReference type="InParanoid" id="A0A6I8TTM6"/>
<proteinExistence type="predicted"/>
<dbReference type="Gene3D" id="3.80.10.10">
    <property type="entry name" value="Ribonuclease Inhibitor"/>
    <property type="match status" value="1"/>
</dbReference>
<dbReference type="AlphaFoldDB" id="A0A6I8TTM6"/>
<reference evidence="1" key="2">
    <citation type="submission" date="2020-05" db="UniProtKB">
        <authorList>
            <consortium name="EnsemblMetazoa"/>
        </authorList>
    </citation>
    <scope>IDENTIFICATION</scope>
    <source>
        <strain evidence="1">LVP_AGWG</strain>
    </source>
</reference>
<name>A0A6I8TTM6_AEDAE</name>
<dbReference type="SUPFAM" id="SSF52058">
    <property type="entry name" value="L domain-like"/>
    <property type="match status" value="1"/>
</dbReference>
<evidence type="ECO:0000313" key="1">
    <source>
        <dbReference type="EnsemblMetazoa" id="AAEL026060-PA"/>
    </source>
</evidence>
<reference evidence="1 2" key="1">
    <citation type="submission" date="2017-06" db="EMBL/GenBank/DDBJ databases">
        <title>Aedes aegypti genome working group (AGWG) sequencing and assembly.</title>
        <authorList>
            <consortium name="Aedes aegypti Genome Working Group (AGWG)"/>
            <person name="Matthews B.J."/>
        </authorList>
    </citation>
    <scope>NUCLEOTIDE SEQUENCE [LARGE SCALE GENOMIC DNA]</scope>
    <source>
        <strain evidence="1 2">LVP_AGWG</strain>
    </source>
</reference>
<dbReference type="EnsemblMetazoa" id="AAEL026060-RA">
    <property type="protein sequence ID" value="AAEL026060-PA"/>
    <property type="gene ID" value="AAEL026060"/>
</dbReference>
<dbReference type="CDD" id="cd09917">
    <property type="entry name" value="F-box_SF"/>
    <property type="match status" value="1"/>
</dbReference>
<accession>A0A6I8TTM6</accession>
<evidence type="ECO:0000313" key="2">
    <source>
        <dbReference type="Proteomes" id="UP000008820"/>
    </source>
</evidence>
<dbReference type="InterPro" id="IPR001810">
    <property type="entry name" value="F-box_dom"/>
</dbReference>
<dbReference type="InterPro" id="IPR032675">
    <property type="entry name" value="LRR_dom_sf"/>
</dbReference>
<organism evidence="1 2">
    <name type="scientific">Aedes aegypti</name>
    <name type="common">Yellowfever mosquito</name>
    <name type="synonym">Culex aegypti</name>
    <dbReference type="NCBI Taxonomy" id="7159"/>
    <lineage>
        <taxon>Eukaryota</taxon>
        <taxon>Metazoa</taxon>
        <taxon>Ecdysozoa</taxon>
        <taxon>Arthropoda</taxon>
        <taxon>Hexapoda</taxon>
        <taxon>Insecta</taxon>
        <taxon>Pterygota</taxon>
        <taxon>Neoptera</taxon>
        <taxon>Endopterygota</taxon>
        <taxon>Diptera</taxon>
        <taxon>Nematocera</taxon>
        <taxon>Culicoidea</taxon>
        <taxon>Culicidae</taxon>
        <taxon>Culicinae</taxon>
        <taxon>Aedini</taxon>
        <taxon>Aedes</taxon>
        <taxon>Stegomyia</taxon>
    </lineage>
</organism>
<protein>
    <submittedName>
        <fullName evidence="1">Uncharacterized protein</fullName>
    </submittedName>
</protein>